<keyword evidence="3 7" id="KW-1133">Transmembrane helix</keyword>
<gene>
    <name evidence="8" type="ordered locus">Tfu_2961</name>
</gene>
<feature type="compositionally biased region" description="Basic and acidic residues" evidence="6">
    <location>
        <begin position="13"/>
        <end position="34"/>
    </location>
</feature>
<dbReference type="KEGG" id="tfu:Tfu_2961"/>
<keyword evidence="2 7" id="KW-0812">Transmembrane</keyword>
<protein>
    <recommendedName>
        <fullName evidence="5">Signal peptidase I</fullName>
        <ecNumber evidence="5">3.4.21.89</ecNumber>
    </recommendedName>
</protein>
<dbReference type="eggNOG" id="COG0681">
    <property type="taxonomic scope" value="Bacteria"/>
</dbReference>
<name>Q47KM8_THEFY</name>
<feature type="transmembrane region" description="Helical" evidence="7">
    <location>
        <begin position="226"/>
        <end position="246"/>
    </location>
</feature>
<keyword evidence="4 7" id="KW-0472">Membrane</keyword>
<dbReference type="GO" id="GO:0006465">
    <property type="term" value="P:signal peptide processing"/>
    <property type="evidence" value="ECO:0007669"/>
    <property type="project" value="UniProtKB-UniRule"/>
</dbReference>
<dbReference type="GO" id="GO:0004252">
    <property type="term" value="F:serine-type endopeptidase activity"/>
    <property type="evidence" value="ECO:0007669"/>
    <property type="project" value="UniProtKB-UniRule"/>
</dbReference>
<dbReference type="CDD" id="cd06530">
    <property type="entry name" value="S26_SPase_I"/>
    <property type="match status" value="1"/>
</dbReference>
<evidence type="ECO:0000256" key="6">
    <source>
        <dbReference type="SAM" id="MobiDB-lite"/>
    </source>
</evidence>
<dbReference type="MEROPS" id="S26.011"/>
<organism evidence="8">
    <name type="scientific">Thermobifida fusca (strain YX)</name>
    <dbReference type="NCBI Taxonomy" id="269800"/>
    <lineage>
        <taxon>Bacteria</taxon>
        <taxon>Bacillati</taxon>
        <taxon>Actinomycetota</taxon>
        <taxon>Actinomycetes</taxon>
        <taxon>Streptosporangiales</taxon>
        <taxon>Nocardiopsidaceae</taxon>
        <taxon>Thermobifida</taxon>
    </lineage>
</organism>
<dbReference type="NCBIfam" id="TIGR02228">
    <property type="entry name" value="sigpep_I_arch"/>
    <property type="match status" value="1"/>
</dbReference>
<dbReference type="OrthoDB" id="3178064at2"/>
<evidence type="ECO:0000256" key="4">
    <source>
        <dbReference type="ARBA" id="ARBA00023136"/>
    </source>
</evidence>
<feature type="compositionally biased region" description="Basic residues" evidence="6">
    <location>
        <begin position="1"/>
        <end position="12"/>
    </location>
</feature>
<dbReference type="EMBL" id="CP000088">
    <property type="protein sequence ID" value="AAZ56994.1"/>
    <property type="molecule type" value="Genomic_DNA"/>
</dbReference>
<evidence type="ECO:0000256" key="7">
    <source>
        <dbReference type="SAM" id="Phobius"/>
    </source>
</evidence>
<dbReference type="SUPFAM" id="SSF51306">
    <property type="entry name" value="LexA/Signal peptidase"/>
    <property type="match status" value="1"/>
</dbReference>
<dbReference type="AlphaFoldDB" id="Q47KM8"/>
<reference evidence="8" key="1">
    <citation type="submission" date="2005-07" db="EMBL/GenBank/DDBJ databases">
        <title>Complete sequence of Thermobifida fusca YX.</title>
        <authorList>
            <consortium name="US DOE Joint Genome Institute"/>
            <person name="Copeland A."/>
            <person name="Lucas S."/>
            <person name="Lapidus A."/>
            <person name="Barry K."/>
            <person name="Detter J.C."/>
            <person name="Glavina T."/>
            <person name="Hammon N."/>
            <person name="Israni S."/>
            <person name="Pitluck S."/>
            <person name="Di Bartolo G."/>
            <person name="Chain P."/>
            <person name="Schmutz J."/>
            <person name="Larimer F."/>
            <person name="Land M."/>
            <person name="Lykidis A."/>
            <person name="Richardson P."/>
        </authorList>
    </citation>
    <scope>NUCLEOTIDE SEQUENCE</scope>
    <source>
        <strain evidence="8">YX</strain>
    </source>
</reference>
<dbReference type="HOGENOM" id="CLU_089996_2_0_11"/>
<feature type="region of interest" description="Disordered" evidence="6">
    <location>
        <begin position="1"/>
        <end position="69"/>
    </location>
</feature>
<sequence length="270" mass="29198">MRSTRHAGRAFRPRKENPVSGDDQARGAREREGEMVMDNRLGPLNDDTPPLGESSQNIQEEEQPEPRHRKRSVLLRILSALFRITVVVLVLGSLVIVFSVSVLPRITGAQALIVLSGSMEPALPVGSVVIAGPVEPHEIDVGDIITFTHADPAQTEVANTTTLPLVTHRVIDIETTEEGIVFHTQGDANTVPDEPPVPAADVRGKVWYHIPYFGYAQQAMVQGPTALYVLAGLLFVFGIWLLSVALSDDEPPAENTQQSPQPVGEGGDGN</sequence>
<evidence type="ECO:0000313" key="8">
    <source>
        <dbReference type="EMBL" id="AAZ56994.1"/>
    </source>
</evidence>
<feature type="transmembrane region" description="Helical" evidence="7">
    <location>
        <begin position="73"/>
        <end position="98"/>
    </location>
</feature>
<keyword evidence="8" id="KW-0378">Hydrolase</keyword>
<comment type="subcellular location">
    <subcellularLocation>
        <location evidence="1">Membrane</location>
    </subcellularLocation>
</comment>
<dbReference type="InterPro" id="IPR036286">
    <property type="entry name" value="LexA/Signal_pep-like_sf"/>
</dbReference>
<evidence type="ECO:0000256" key="1">
    <source>
        <dbReference type="ARBA" id="ARBA00004370"/>
    </source>
</evidence>
<evidence type="ECO:0000256" key="2">
    <source>
        <dbReference type="ARBA" id="ARBA00022692"/>
    </source>
</evidence>
<dbReference type="GO" id="GO:0016020">
    <property type="term" value="C:membrane"/>
    <property type="evidence" value="ECO:0007669"/>
    <property type="project" value="UniProtKB-SubCell"/>
</dbReference>
<dbReference type="GO" id="GO:0009003">
    <property type="term" value="F:signal peptidase activity"/>
    <property type="evidence" value="ECO:0007669"/>
    <property type="project" value="UniProtKB-EC"/>
</dbReference>
<dbReference type="STRING" id="269800.Tfu_2961"/>
<proteinExistence type="predicted"/>
<evidence type="ECO:0000256" key="5">
    <source>
        <dbReference type="NCBIfam" id="TIGR02228"/>
    </source>
</evidence>
<evidence type="ECO:0000256" key="3">
    <source>
        <dbReference type="ARBA" id="ARBA00022989"/>
    </source>
</evidence>
<feature type="region of interest" description="Disordered" evidence="6">
    <location>
        <begin position="249"/>
        <end position="270"/>
    </location>
</feature>
<dbReference type="PANTHER" id="PTHR10806:SF6">
    <property type="entry name" value="SIGNAL PEPTIDASE COMPLEX CATALYTIC SUBUNIT SEC11"/>
    <property type="match status" value="1"/>
</dbReference>
<dbReference type="EC" id="3.4.21.89" evidence="5"/>
<dbReference type="PANTHER" id="PTHR10806">
    <property type="entry name" value="SIGNAL PEPTIDASE COMPLEX CATALYTIC SUBUNIT SEC11"/>
    <property type="match status" value="1"/>
</dbReference>
<dbReference type="InterPro" id="IPR019533">
    <property type="entry name" value="Peptidase_S26"/>
</dbReference>
<dbReference type="InterPro" id="IPR001733">
    <property type="entry name" value="Peptidase_S26B"/>
</dbReference>
<accession>Q47KM8</accession>